<dbReference type="Proteomes" id="UP000297703">
    <property type="component" value="Unassembled WGS sequence"/>
</dbReference>
<gene>
    <name evidence="1" type="ORF">DR999_PMT19700</name>
</gene>
<protein>
    <submittedName>
        <fullName evidence="1">V-type proton ATPase subunit S1</fullName>
    </submittedName>
</protein>
<reference evidence="1 2" key="1">
    <citation type="submission" date="2019-04" db="EMBL/GenBank/DDBJ databases">
        <title>Draft genome of the big-headed turtle Platysternon megacephalum.</title>
        <authorList>
            <person name="Gong S."/>
        </authorList>
    </citation>
    <scope>NUCLEOTIDE SEQUENCE [LARGE SCALE GENOMIC DNA]</scope>
    <source>
        <strain evidence="1">DO16091913</strain>
        <tissue evidence="1">Muscle</tissue>
    </source>
</reference>
<organism evidence="1 2">
    <name type="scientific">Platysternon megacephalum</name>
    <name type="common">big-headed turtle</name>
    <dbReference type="NCBI Taxonomy" id="55544"/>
    <lineage>
        <taxon>Eukaryota</taxon>
        <taxon>Metazoa</taxon>
        <taxon>Chordata</taxon>
        <taxon>Craniata</taxon>
        <taxon>Vertebrata</taxon>
        <taxon>Euteleostomi</taxon>
        <taxon>Archelosauria</taxon>
        <taxon>Testudinata</taxon>
        <taxon>Testudines</taxon>
        <taxon>Cryptodira</taxon>
        <taxon>Durocryptodira</taxon>
        <taxon>Testudinoidea</taxon>
        <taxon>Platysternidae</taxon>
        <taxon>Platysternon</taxon>
    </lineage>
</organism>
<name>A0A4D9DMA7_9SAUR</name>
<keyword evidence="2" id="KW-1185">Reference proteome</keyword>
<comment type="caution">
    <text evidence="1">The sequence shown here is derived from an EMBL/GenBank/DDBJ whole genome shotgun (WGS) entry which is preliminary data.</text>
</comment>
<sequence length="165" mass="18711">MIMKGAAFSYKHESLDLMAQERRWMICSCHHVLCEALTALSNIPCVYSSCDTQICCFYEKIPTDAQLQLHFLAGLLCAHLPGLRGSQNETALENLIFEKGTSSTYQRSSEVRGLSFFCRSLWDDLYLPQHFPMPTTRPYPSVMIPVLSGKIPDLELGTRQVKVKF</sequence>
<proteinExistence type="predicted"/>
<evidence type="ECO:0000313" key="2">
    <source>
        <dbReference type="Proteomes" id="UP000297703"/>
    </source>
</evidence>
<accession>A0A4D9DMA7</accession>
<dbReference type="EMBL" id="QXTE01000405">
    <property type="protein sequence ID" value="TFJ98386.1"/>
    <property type="molecule type" value="Genomic_DNA"/>
</dbReference>
<evidence type="ECO:0000313" key="1">
    <source>
        <dbReference type="EMBL" id="TFJ98386.1"/>
    </source>
</evidence>
<dbReference type="AlphaFoldDB" id="A0A4D9DMA7"/>
<reference evidence="1 2" key="2">
    <citation type="submission" date="2019-04" db="EMBL/GenBank/DDBJ databases">
        <title>The genome sequence of big-headed turtle.</title>
        <authorList>
            <person name="Gong S."/>
        </authorList>
    </citation>
    <scope>NUCLEOTIDE SEQUENCE [LARGE SCALE GENOMIC DNA]</scope>
    <source>
        <strain evidence="1">DO16091913</strain>
        <tissue evidence="1">Muscle</tissue>
    </source>
</reference>